<feature type="domain" description="YknX-like beta-barrel" evidence="5">
    <location>
        <begin position="387"/>
        <end position="458"/>
    </location>
</feature>
<dbReference type="NCBIfam" id="TIGR01730">
    <property type="entry name" value="RND_mfp"/>
    <property type="match status" value="1"/>
</dbReference>
<evidence type="ECO:0000313" key="6">
    <source>
        <dbReference type="EMBL" id="OHA29180.1"/>
    </source>
</evidence>
<feature type="compositionally biased region" description="Low complexity" evidence="4">
    <location>
        <begin position="543"/>
        <end position="552"/>
    </location>
</feature>
<proteinExistence type="inferred from homology"/>
<comment type="subcellular location">
    <subcellularLocation>
        <location evidence="1">Cell envelope</location>
    </subcellularLocation>
</comment>
<accession>A0A1G2MZB4</accession>
<feature type="compositionally biased region" description="Gly residues" evidence="4">
    <location>
        <begin position="556"/>
        <end position="574"/>
    </location>
</feature>
<reference evidence="6 7" key="1">
    <citation type="journal article" date="2016" name="Nat. Commun.">
        <title>Thousands of microbial genomes shed light on interconnected biogeochemical processes in an aquifer system.</title>
        <authorList>
            <person name="Anantharaman K."/>
            <person name="Brown C.T."/>
            <person name="Hug L.A."/>
            <person name="Sharon I."/>
            <person name="Castelle C.J."/>
            <person name="Probst A.J."/>
            <person name="Thomas B.C."/>
            <person name="Singh A."/>
            <person name="Wilkins M.J."/>
            <person name="Karaoz U."/>
            <person name="Brodie E.L."/>
            <person name="Williams K.H."/>
            <person name="Hubbard S.S."/>
            <person name="Banfield J.F."/>
        </authorList>
    </citation>
    <scope>NUCLEOTIDE SEQUENCE [LARGE SCALE GENOMIC DNA]</scope>
</reference>
<evidence type="ECO:0000256" key="1">
    <source>
        <dbReference type="ARBA" id="ARBA00004196"/>
    </source>
</evidence>
<dbReference type="Pfam" id="PF25990">
    <property type="entry name" value="Beta-barrel_YknX"/>
    <property type="match status" value="1"/>
</dbReference>
<evidence type="ECO:0000256" key="3">
    <source>
        <dbReference type="ARBA" id="ARBA00023054"/>
    </source>
</evidence>
<dbReference type="Gene3D" id="2.40.50.100">
    <property type="match status" value="1"/>
</dbReference>
<evidence type="ECO:0000313" key="7">
    <source>
        <dbReference type="Proteomes" id="UP000178089"/>
    </source>
</evidence>
<dbReference type="SUPFAM" id="SSF111369">
    <property type="entry name" value="HlyD-like secretion proteins"/>
    <property type="match status" value="1"/>
</dbReference>
<dbReference type="GO" id="GO:0030313">
    <property type="term" value="C:cell envelope"/>
    <property type="evidence" value="ECO:0007669"/>
    <property type="project" value="UniProtKB-SubCell"/>
</dbReference>
<dbReference type="GO" id="GO:0016020">
    <property type="term" value="C:membrane"/>
    <property type="evidence" value="ECO:0007669"/>
    <property type="project" value="InterPro"/>
</dbReference>
<gene>
    <name evidence="6" type="ORF">A3F51_01030</name>
</gene>
<dbReference type="InterPro" id="IPR050465">
    <property type="entry name" value="UPF0194_transport"/>
</dbReference>
<dbReference type="Gene3D" id="2.40.420.20">
    <property type="match status" value="1"/>
</dbReference>
<evidence type="ECO:0000259" key="5">
    <source>
        <dbReference type="Pfam" id="PF25990"/>
    </source>
</evidence>
<dbReference type="Gene3D" id="2.40.30.170">
    <property type="match status" value="1"/>
</dbReference>
<name>A0A1G2MZB4_9BACT</name>
<dbReference type="STRING" id="1802315.A3F51_01030"/>
<keyword evidence="3" id="KW-0175">Coiled coil</keyword>
<sequence length="574" mass="62534">MKIPIQKINTWTKAHKIMSVVILLALIGMGYGMVRAFGSDSGETRYVLATVERGNIVASVTGSGQVSSSDQVDLKTKASGDLTTLNMKTGQEVAEGAVVANVNARDALQNVRDMQTDLTSAKISLEKAKISTIDTKKEAEETLEKAYQNGYGTLTDTFTDYSNVIDEIRNIYYEKDHSPYFTDDNLRFEISYNAITEKYEVGAKIDKIAHDYDALFIEYKKINSTSSREEIERLVNSSYIFSKKFSDVLKEFQALYSYLEVRFDTQTDQFKEDRSSVNGYIATVNEKTTELLSFQEDVKNAKSDVEEANRTYSEISGSSEPLDVQTAQLTVTQKQNAYQKALNELSDYTVKTPFAGLIASVSAKKGDSVSSGTTIATLITKKKIAEISLNEIDVAKIKAGQKATLAFDAFEDLTIMGEVAEIDLVGTVSQGVVNYTVKITFDTDDSKVKPGMTVNASIVTDMKQNALMVPTSAVKSQGGISYVEVADQNIPHNQVSQAAGVLLATPPRRVEVTTGFTNDESIEIVSGLEEGQQYVARTITTGTTSTQATQSAPSLFGGGATGRPTGGGTRTFTR</sequence>
<dbReference type="GO" id="GO:0022857">
    <property type="term" value="F:transmembrane transporter activity"/>
    <property type="evidence" value="ECO:0007669"/>
    <property type="project" value="InterPro"/>
</dbReference>
<evidence type="ECO:0000256" key="4">
    <source>
        <dbReference type="SAM" id="MobiDB-lite"/>
    </source>
</evidence>
<comment type="caution">
    <text evidence="6">The sequence shown here is derived from an EMBL/GenBank/DDBJ whole genome shotgun (WGS) entry which is preliminary data.</text>
</comment>
<dbReference type="EMBL" id="MHRT01000005">
    <property type="protein sequence ID" value="OHA29180.1"/>
    <property type="molecule type" value="Genomic_DNA"/>
</dbReference>
<dbReference type="Gene3D" id="1.10.287.470">
    <property type="entry name" value="Helix hairpin bin"/>
    <property type="match status" value="1"/>
</dbReference>
<protein>
    <recommendedName>
        <fullName evidence="5">YknX-like beta-barrel domain-containing protein</fullName>
    </recommendedName>
</protein>
<feature type="region of interest" description="Disordered" evidence="4">
    <location>
        <begin position="543"/>
        <end position="574"/>
    </location>
</feature>
<dbReference type="InterPro" id="IPR006143">
    <property type="entry name" value="RND_pump_MFP"/>
</dbReference>
<dbReference type="PANTHER" id="PTHR32347">
    <property type="entry name" value="EFFLUX SYSTEM COMPONENT YKNX-RELATED"/>
    <property type="match status" value="1"/>
</dbReference>
<organism evidence="6 7">
    <name type="scientific">Candidatus Taylorbacteria bacterium RIFCSPHIGHO2_12_FULL_45_16</name>
    <dbReference type="NCBI Taxonomy" id="1802315"/>
    <lineage>
        <taxon>Bacteria</taxon>
        <taxon>Candidatus Tayloriibacteriota</taxon>
    </lineage>
</organism>
<evidence type="ECO:0000256" key="2">
    <source>
        <dbReference type="ARBA" id="ARBA00009477"/>
    </source>
</evidence>
<comment type="similarity">
    <text evidence="2">Belongs to the membrane fusion protein (MFP) (TC 8.A.1) family.</text>
</comment>
<dbReference type="InterPro" id="IPR058636">
    <property type="entry name" value="Beta-barrel_YknX"/>
</dbReference>
<dbReference type="AlphaFoldDB" id="A0A1G2MZB4"/>
<dbReference type="Proteomes" id="UP000178089">
    <property type="component" value="Unassembled WGS sequence"/>
</dbReference>